<dbReference type="InterPro" id="IPR013783">
    <property type="entry name" value="Ig-like_fold"/>
</dbReference>
<dbReference type="AlphaFoldDB" id="A0A7K7TAG9"/>
<dbReference type="OrthoDB" id="442692at2759"/>
<gene>
    <name evidence="1" type="primary">Hydin_2</name>
    <name evidence="1" type="ORF">SAPAEN_R14774</name>
</gene>
<feature type="non-terminal residue" evidence="1">
    <location>
        <position position="138"/>
    </location>
</feature>
<reference evidence="1 2" key="1">
    <citation type="submission" date="2019-09" db="EMBL/GenBank/DDBJ databases">
        <title>Bird 10,000 Genomes (B10K) Project - Family phase.</title>
        <authorList>
            <person name="Zhang G."/>
        </authorList>
    </citation>
    <scope>NUCLEOTIDE SEQUENCE [LARGE SCALE GENOMIC DNA]</scope>
    <source>
        <strain evidence="1">B10K-DU-030-41</strain>
        <tissue evidence="1">Muscle</tissue>
    </source>
</reference>
<dbReference type="PANTHER" id="PTHR23053">
    <property type="entry name" value="DLEC1 DELETED IN LUNG AND ESOPHAGEAL CANCER 1"/>
    <property type="match status" value="1"/>
</dbReference>
<dbReference type="GO" id="GO:0005930">
    <property type="term" value="C:axoneme"/>
    <property type="evidence" value="ECO:0007669"/>
    <property type="project" value="TreeGrafter"/>
</dbReference>
<protein>
    <submittedName>
        <fullName evidence="1">HYDIN protein</fullName>
    </submittedName>
</protein>
<dbReference type="GO" id="GO:1904158">
    <property type="term" value="P:axonemal central apparatus assembly"/>
    <property type="evidence" value="ECO:0007669"/>
    <property type="project" value="TreeGrafter"/>
</dbReference>
<evidence type="ECO:0000313" key="1">
    <source>
        <dbReference type="EMBL" id="NXA13718.1"/>
    </source>
</evidence>
<dbReference type="Proteomes" id="UP000589485">
    <property type="component" value="Unassembled WGS sequence"/>
</dbReference>
<name>A0A7K7TAG9_9TYRA</name>
<dbReference type="GO" id="GO:0003341">
    <property type="term" value="P:cilium movement"/>
    <property type="evidence" value="ECO:0007669"/>
    <property type="project" value="TreeGrafter"/>
</dbReference>
<evidence type="ECO:0000313" key="2">
    <source>
        <dbReference type="Proteomes" id="UP000589485"/>
    </source>
</evidence>
<dbReference type="InterPro" id="IPR033305">
    <property type="entry name" value="Hydin-like"/>
</dbReference>
<feature type="non-terminal residue" evidence="1">
    <location>
        <position position="1"/>
    </location>
</feature>
<sequence length="138" mass="15077">VRVSARAVYSKYNIEPASHMDFGIMIKDTKKTQVFILENKGALNFKFFIQQAPKDAPVLHGKRPGHGILLAGGAQGTAVRHQPLLEFFLQAQLTLGMFTVSPCSGSIAPWGQQKITVDCHAEPLGKCEEQLCIDIGGR</sequence>
<organism evidence="1 2">
    <name type="scientific">Sapayoa aenigma</name>
    <name type="common">broad-billed sapayoa</name>
    <dbReference type="NCBI Taxonomy" id="239371"/>
    <lineage>
        <taxon>Eukaryota</taxon>
        <taxon>Metazoa</taxon>
        <taxon>Chordata</taxon>
        <taxon>Craniata</taxon>
        <taxon>Vertebrata</taxon>
        <taxon>Euteleostomi</taxon>
        <taxon>Archelosauria</taxon>
        <taxon>Archosauria</taxon>
        <taxon>Dinosauria</taxon>
        <taxon>Saurischia</taxon>
        <taxon>Theropoda</taxon>
        <taxon>Coelurosauria</taxon>
        <taxon>Aves</taxon>
        <taxon>Neognathae</taxon>
        <taxon>Neoaves</taxon>
        <taxon>Telluraves</taxon>
        <taxon>Australaves</taxon>
        <taxon>Passeriformes</taxon>
        <taxon>Tyrannidae</taxon>
        <taxon>Sapayoa</taxon>
    </lineage>
</organism>
<dbReference type="Gene3D" id="2.60.40.10">
    <property type="entry name" value="Immunoglobulins"/>
    <property type="match status" value="1"/>
</dbReference>
<comment type="caution">
    <text evidence="1">The sequence shown here is derived from an EMBL/GenBank/DDBJ whole genome shotgun (WGS) entry which is preliminary data.</text>
</comment>
<accession>A0A7K7TAG9</accession>
<dbReference type="EMBL" id="VZSY01001138">
    <property type="protein sequence ID" value="NXA13718.1"/>
    <property type="molecule type" value="Genomic_DNA"/>
</dbReference>
<keyword evidence="2" id="KW-1185">Reference proteome</keyword>
<proteinExistence type="predicted"/>
<dbReference type="PANTHER" id="PTHR23053:SF0">
    <property type="entry name" value="HYDROCEPHALUS-INDUCING PROTEIN HOMOLOG"/>
    <property type="match status" value="1"/>
</dbReference>